<dbReference type="GO" id="GO:0016020">
    <property type="term" value="C:membrane"/>
    <property type="evidence" value="ECO:0007669"/>
    <property type="project" value="UniProtKB-SubCell"/>
</dbReference>
<reference evidence="6 7" key="1">
    <citation type="submission" date="2019-01" db="EMBL/GenBank/DDBJ databases">
        <authorList>
            <person name="Chen W.-M."/>
        </authorList>
    </citation>
    <scope>NUCLEOTIDE SEQUENCE [LARGE SCALE GENOMIC DNA]</scope>
    <source>
        <strain evidence="6 7">KYPY4</strain>
    </source>
</reference>
<keyword evidence="3 5" id="KW-1133">Transmembrane helix</keyword>
<dbReference type="GO" id="GO:0009403">
    <property type="term" value="P:toxin biosynthetic process"/>
    <property type="evidence" value="ECO:0007669"/>
    <property type="project" value="InterPro"/>
</dbReference>
<keyword evidence="7" id="KW-1185">Reference proteome</keyword>
<dbReference type="PANTHER" id="PTHR36926">
    <property type="entry name" value="COLICIN V PRODUCTION PROTEIN"/>
    <property type="match status" value="1"/>
</dbReference>
<feature type="transmembrane region" description="Helical" evidence="5">
    <location>
        <begin position="31"/>
        <end position="48"/>
    </location>
</feature>
<evidence type="ECO:0000256" key="2">
    <source>
        <dbReference type="ARBA" id="ARBA00022692"/>
    </source>
</evidence>
<gene>
    <name evidence="6" type="ORF">EOE66_18405</name>
</gene>
<keyword evidence="4 5" id="KW-0472">Membrane</keyword>
<sequence length="165" mass="17293">MDALAWVDWVLLAVLAVSIVIGLVRGFVFECLSLAGWVVAWFAAQWGAPHLAVQLPVGTPGSALNLGAAFLLAFVGALVVWALLARLLRMLIHATPLSVPDRLLGAGFGALRGGVLLLALATVVMLTPAAQSQAWRASHGGPWLSQGLLWLKPLLPEAAARLLPA</sequence>
<proteinExistence type="predicted"/>
<dbReference type="Proteomes" id="UP000285575">
    <property type="component" value="Unassembled WGS sequence"/>
</dbReference>
<feature type="transmembrane region" description="Helical" evidence="5">
    <location>
        <begin position="109"/>
        <end position="130"/>
    </location>
</feature>
<dbReference type="PANTHER" id="PTHR36926:SF1">
    <property type="entry name" value="COLICIN V PRODUCTION PROTEIN"/>
    <property type="match status" value="1"/>
</dbReference>
<dbReference type="InterPro" id="IPR052719">
    <property type="entry name" value="CvpA-like"/>
</dbReference>
<dbReference type="Pfam" id="PF02674">
    <property type="entry name" value="Colicin_V"/>
    <property type="match status" value="1"/>
</dbReference>
<feature type="transmembrane region" description="Helical" evidence="5">
    <location>
        <begin position="68"/>
        <end position="88"/>
    </location>
</feature>
<dbReference type="OrthoDB" id="9810601at2"/>
<keyword evidence="2 5" id="KW-0812">Transmembrane</keyword>
<evidence type="ECO:0000313" key="6">
    <source>
        <dbReference type="EMBL" id="RVU44702.1"/>
    </source>
</evidence>
<evidence type="ECO:0000256" key="3">
    <source>
        <dbReference type="ARBA" id="ARBA00022989"/>
    </source>
</evidence>
<dbReference type="InterPro" id="IPR003825">
    <property type="entry name" value="Colicin-V_CvpA"/>
</dbReference>
<comment type="caution">
    <text evidence="6">The sequence shown here is derived from an EMBL/GenBank/DDBJ whole genome shotgun (WGS) entry which is preliminary data.</text>
</comment>
<dbReference type="EMBL" id="SACR01000005">
    <property type="protein sequence ID" value="RVU44702.1"/>
    <property type="molecule type" value="Genomic_DNA"/>
</dbReference>
<comment type="subcellular location">
    <subcellularLocation>
        <location evidence="1">Membrane</location>
        <topology evidence="1">Multi-pass membrane protein</topology>
    </subcellularLocation>
</comment>
<protein>
    <submittedName>
        <fullName evidence="6">CvpA family protein</fullName>
    </submittedName>
</protein>
<dbReference type="AlphaFoldDB" id="A0A437RDA2"/>
<organism evidence="6 7">
    <name type="scientific">Rubrivivax rivuli</name>
    <dbReference type="NCBI Taxonomy" id="1862385"/>
    <lineage>
        <taxon>Bacteria</taxon>
        <taxon>Pseudomonadati</taxon>
        <taxon>Pseudomonadota</taxon>
        <taxon>Betaproteobacteria</taxon>
        <taxon>Burkholderiales</taxon>
        <taxon>Sphaerotilaceae</taxon>
        <taxon>Rubrivivax</taxon>
    </lineage>
</organism>
<evidence type="ECO:0000313" key="7">
    <source>
        <dbReference type="Proteomes" id="UP000285575"/>
    </source>
</evidence>
<evidence type="ECO:0000256" key="1">
    <source>
        <dbReference type="ARBA" id="ARBA00004141"/>
    </source>
</evidence>
<feature type="transmembrane region" description="Helical" evidence="5">
    <location>
        <begin position="6"/>
        <end position="24"/>
    </location>
</feature>
<accession>A0A437RDA2</accession>
<evidence type="ECO:0000256" key="4">
    <source>
        <dbReference type="ARBA" id="ARBA00023136"/>
    </source>
</evidence>
<evidence type="ECO:0000256" key="5">
    <source>
        <dbReference type="SAM" id="Phobius"/>
    </source>
</evidence>
<name>A0A437RDA2_9BURK</name>